<name>A0A1A8Y159_9PROT</name>
<protein>
    <submittedName>
        <fullName evidence="2">Uncharacterized protein</fullName>
    </submittedName>
</protein>
<feature type="compositionally biased region" description="Polar residues" evidence="1">
    <location>
        <begin position="1"/>
        <end position="12"/>
    </location>
</feature>
<evidence type="ECO:0000313" key="2">
    <source>
        <dbReference type="EMBL" id="SBT10093.1"/>
    </source>
</evidence>
<evidence type="ECO:0000313" key="3">
    <source>
        <dbReference type="Proteomes" id="UP000199169"/>
    </source>
</evidence>
<reference evidence="3" key="1">
    <citation type="submission" date="2016-06" db="EMBL/GenBank/DDBJ databases">
        <authorList>
            <person name="McIlroy S.J."/>
            <person name="Karst S.M."/>
            <person name="Albertsen M."/>
        </authorList>
    </citation>
    <scope>NUCLEOTIDE SEQUENCE [LARGE SCALE GENOMIC DNA]</scope>
</reference>
<evidence type="ECO:0000256" key="1">
    <source>
        <dbReference type="SAM" id="MobiDB-lite"/>
    </source>
</evidence>
<dbReference type="Proteomes" id="UP000199169">
    <property type="component" value="Unassembled WGS sequence"/>
</dbReference>
<gene>
    <name evidence="2" type="ORF">ACCAA_870005</name>
</gene>
<sequence>MRTDQHQQQNSGEPRGETVPVWGKAGCTRIHGSSLIANVPQGSWLLAQPRLRQHLTIELIIADPGRSERMEGQQGEAGACTVVTTMGH</sequence>
<feature type="region of interest" description="Disordered" evidence="1">
    <location>
        <begin position="67"/>
        <end position="88"/>
    </location>
</feature>
<keyword evidence="3" id="KW-1185">Reference proteome</keyword>
<feature type="region of interest" description="Disordered" evidence="1">
    <location>
        <begin position="1"/>
        <end position="22"/>
    </location>
</feature>
<accession>A0A1A8Y159</accession>
<organism evidence="2 3">
    <name type="scientific">Candidatus Accumulibacter aalborgensis</name>
    <dbReference type="NCBI Taxonomy" id="1860102"/>
    <lineage>
        <taxon>Bacteria</taxon>
        <taxon>Pseudomonadati</taxon>
        <taxon>Pseudomonadota</taxon>
        <taxon>Betaproteobacteria</taxon>
        <taxon>Candidatus Accumulibacter</taxon>
    </lineage>
</organism>
<proteinExistence type="predicted"/>
<dbReference type="STRING" id="1860102.ACCAA_870005"/>
<dbReference type="EMBL" id="FLQX01000168">
    <property type="protein sequence ID" value="SBT10093.1"/>
    <property type="molecule type" value="Genomic_DNA"/>
</dbReference>
<dbReference type="AlphaFoldDB" id="A0A1A8Y159"/>